<dbReference type="PROSITE" id="PS51253">
    <property type="entry name" value="HTH_CENPB"/>
    <property type="match status" value="1"/>
</dbReference>
<feature type="domain" description="HTH CENPB-type" evidence="6">
    <location>
        <begin position="421"/>
        <end position="491"/>
    </location>
</feature>
<evidence type="ECO:0000313" key="8">
    <source>
        <dbReference type="Proteomes" id="UP000824596"/>
    </source>
</evidence>
<dbReference type="GO" id="GO:0004674">
    <property type="term" value="F:protein serine/threonine kinase activity"/>
    <property type="evidence" value="ECO:0007669"/>
    <property type="project" value="UniProtKB-EC"/>
</dbReference>
<reference evidence="7" key="1">
    <citation type="submission" date="2021-09" db="EMBL/GenBank/DDBJ databases">
        <title>A high-quality genome of the endoparasitic fungus Hirsutella rhossiliensis with a comparison of Hirsutella genomes reveals transposable elements contributing to genome size variation.</title>
        <authorList>
            <person name="Lin R."/>
            <person name="Jiao Y."/>
            <person name="Sun X."/>
            <person name="Ling J."/>
            <person name="Xie B."/>
            <person name="Cheng X."/>
        </authorList>
    </citation>
    <scope>NUCLEOTIDE SEQUENCE</scope>
    <source>
        <strain evidence="7">HR02</strain>
    </source>
</reference>
<dbReference type="Pfam" id="PF17667">
    <property type="entry name" value="Pkinase_fungal"/>
    <property type="match status" value="1"/>
</dbReference>
<accession>A0A9P8SLW2</accession>
<dbReference type="InterPro" id="IPR006600">
    <property type="entry name" value="HTH_CenpB_DNA-bd_dom"/>
</dbReference>
<dbReference type="InterPro" id="IPR040976">
    <property type="entry name" value="Pkinase_fungal"/>
</dbReference>
<dbReference type="GO" id="GO:0004519">
    <property type="term" value="F:endonuclease activity"/>
    <property type="evidence" value="ECO:0007669"/>
    <property type="project" value="UniProtKB-KW"/>
</dbReference>
<dbReference type="AlphaFoldDB" id="A0A9P8SLW2"/>
<keyword evidence="8" id="KW-1185">Reference proteome</keyword>
<keyword evidence="7" id="KW-0540">Nuclease</keyword>
<dbReference type="EC" id="2.7.11.1" evidence="1"/>
<feature type="region of interest" description="Disordered" evidence="5">
    <location>
        <begin position="124"/>
        <end position="182"/>
    </location>
</feature>
<dbReference type="InterPro" id="IPR008266">
    <property type="entry name" value="Tyr_kinase_AS"/>
</dbReference>
<feature type="compositionally biased region" description="Low complexity" evidence="5">
    <location>
        <begin position="139"/>
        <end position="154"/>
    </location>
</feature>
<dbReference type="Gene3D" id="1.10.510.10">
    <property type="entry name" value="Transferase(Phosphotransferase) domain 1"/>
    <property type="match status" value="1"/>
</dbReference>
<comment type="catalytic activity">
    <reaction evidence="3">
        <text>L-threonyl-[protein] + ATP = O-phospho-L-threonyl-[protein] + ADP + H(+)</text>
        <dbReference type="Rhea" id="RHEA:46608"/>
        <dbReference type="Rhea" id="RHEA-COMP:11060"/>
        <dbReference type="Rhea" id="RHEA-COMP:11605"/>
        <dbReference type="ChEBI" id="CHEBI:15378"/>
        <dbReference type="ChEBI" id="CHEBI:30013"/>
        <dbReference type="ChEBI" id="CHEBI:30616"/>
        <dbReference type="ChEBI" id="CHEBI:61977"/>
        <dbReference type="ChEBI" id="CHEBI:456216"/>
        <dbReference type="EC" id="2.7.11.1"/>
    </reaction>
</comment>
<protein>
    <recommendedName>
        <fullName evidence="1">non-specific serine/threonine protein kinase</fullName>
        <ecNumber evidence="1">2.7.11.1</ecNumber>
    </recommendedName>
</protein>
<evidence type="ECO:0000256" key="4">
    <source>
        <dbReference type="ARBA" id="ARBA00048679"/>
    </source>
</evidence>
<name>A0A9P8SLW2_9HYPO</name>
<evidence type="ECO:0000256" key="3">
    <source>
        <dbReference type="ARBA" id="ARBA00047899"/>
    </source>
</evidence>
<dbReference type="InterPro" id="IPR004875">
    <property type="entry name" value="DDE_SF_endonuclease_dom"/>
</dbReference>
<gene>
    <name evidence="7" type="ORF">HRG_01609</name>
</gene>
<evidence type="ECO:0000256" key="2">
    <source>
        <dbReference type="ARBA" id="ARBA00023125"/>
    </source>
</evidence>
<keyword evidence="7" id="KW-0255">Endonuclease</keyword>
<evidence type="ECO:0000259" key="6">
    <source>
        <dbReference type="PROSITE" id="PS51253"/>
    </source>
</evidence>
<dbReference type="PANTHER" id="PTHR38248">
    <property type="entry name" value="FUNK1 6"/>
    <property type="match status" value="1"/>
</dbReference>
<comment type="catalytic activity">
    <reaction evidence="4">
        <text>L-seryl-[protein] + ATP = O-phospho-L-seryl-[protein] + ADP + H(+)</text>
        <dbReference type="Rhea" id="RHEA:17989"/>
        <dbReference type="Rhea" id="RHEA-COMP:9863"/>
        <dbReference type="Rhea" id="RHEA-COMP:11604"/>
        <dbReference type="ChEBI" id="CHEBI:15378"/>
        <dbReference type="ChEBI" id="CHEBI:29999"/>
        <dbReference type="ChEBI" id="CHEBI:30616"/>
        <dbReference type="ChEBI" id="CHEBI:83421"/>
        <dbReference type="ChEBI" id="CHEBI:456216"/>
        <dbReference type="EC" id="2.7.11.1"/>
    </reaction>
</comment>
<evidence type="ECO:0000256" key="1">
    <source>
        <dbReference type="ARBA" id="ARBA00012513"/>
    </source>
</evidence>
<evidence type="ECO:0000313" key="7">
    <source>
        <dbReference type="EMBL" id="KAH0966200.1"/>
    </source>
</evidence>
<feature type="region of interest" description="Disordered" evidence="5">
    <location>
        <begin position="689"/>
        <end position="720"/>
    </location>
</feature>
<comment type="caution">
    <text evidence="7">The sequence shown here is derived from an EMBL/GenBank/DDBJ whole genome shotgun (WGS) entry which is preliminary data.</text>
</comment>
<dbReference type="Pfam" id="PF03184">
    <property type="entry name" value="DDE_1"/>
    <property type="match status" value="1"/>
</dbReference>
<dbReference type="OrthoDB" id="4949264at2759"/>
<dbReference type="PANTHER" id="PTHR38248:SF2">
    <property type="entry name" value="FUNK1 11"/>
    <property type="match status" value="1"/>
</dbReference>
<dbReference type="InterPro" id="IPR011009">
    <property type="entry name" value="Kinase-like_dom_sf"/>
</dbReference>
<proteinExistence type="predicted"/>
<evidence type="ECO:0000256" key="5">
    <source>
        <dbReference type="SAM" id="MobiDB-lite"/>
    </source>
</evidence>
<dbReference type="GO" id="GO:0003677">
    <property type="term" value="F:DNA binding"/>
    <property type="evidence" value="ECO:0007669"/>
    <property type="project" value="UniProtKB-KW"/>
</dbReference>
<dbReference type="SUPFAM" id="SSF56112">
    <property type="entry name" value="Protein kinase-like (PK-like)"/>
    <property type="match status" value="1"/>
</dbReference>
<dbReference type="PROSITE" id="PS00109">
    <property type="entry name" value="PROTEIN_KINASE_TYR"/>
    <property type="match status" value="1"/>
</dbReference>
<keyword evidence="7" id="KW-0378">Hydrolase</keyword>
<dbReference type="Pfam" id="PF03221">
    <property type="entry name" value="HTH_Tnp_Tc5"/>
    <property type="match status" value="1"/>
</dbReference>
<keyword evidence="2" id="KW-0238">DNA-binding</keyword>
<dbReference type="GeneID" id="68350738"/>
<sequence>MNKEMLGFDPTIITSGGQQYIEIERNDKTERLIIDDVMKRARCIAGRATTCWKAHRKEDPQTPLVIKDSWQYTDRDEEGILVQEATEKGVINVARYYHHETVRVRSADDDIQNNVRKRLDVTKATNYRSGHAMLPSGTSASSVSRRGQSSGAGVKRPSSETDAALPPNKRSGSISPVKASTGALPNRVHRRVILRDFGKPIYKAKSRTALLAALESCIEGHQSLHEAGLLHRDISINNLMINEDDENPSWQAFLIDLDLAIREQRQGASGAKGMTGTRAFMAIGALLGDQHSFMHDLESFSGVIGRFDKWNYVDVEELAELKSGLVGNERHFLNRVGQSFTPYFEPLAQWVNRLRRELFPGDKPWQGREDPGLYVRMRRILQGAELYYEGFYGSIVAAAKALGVPYKRLYYRVNGHHSTAENGGNRALLDPSDEEEVFCWAHRRITQGHHIQGRALQQHANAILKAKGVGATASRAWAKRFIQRHRELFHRRRAAARDIKRKAMQDRIHNTWNFDETGFMVGYLHKGTFIWTFREIDTPILSDAHDTVSVTAIEAISAAGKAASTMDSCDGHYTEEMVHFCFDHNIKVFPMPPHLTHQLQPLDVGVFRSYKHWHQQVLHREIADGAYDFNKSDFLYHLQEVRTRTFKKHTILSSWQKCGLFPFSPEIVLSQLQDTLSSLTEEVAIKDLPGSIESEPQGGPQAARPSTPSPHTPPSIQRFNWNNVSTPRLNLSTIQRYHAYVQLRLATSVDSHMPLTPSVTYVYEKARKADKTLALNGITATAEMTKIKEKQAKRSSLQQQTTIVARYGPLSVEEAQRVRNKEVRDEAGYIRRWLRKVRFNVRISITEARIRDIRGLWAKGDKRAHLNCNEWMCASYRILRELHNRGVGQSKAIMWPEYYDREIVKEAAELVVMEANKRAICRQTLSLEADGIEMR</sequence>
<organism evidence="7 8">
    <name type="scientific">Hirsutella rhossiliensis</name>
    <dbReference type="NCBI Taxonomy" id="111463"/>
    <lineage>
        <taxon>Eukaryota</taxon>
        <taxon>Fungi</taxon>
        <taxon>Dikarya</taxon>
        <taxon>Ascomycota</taxon>
        <taxon>Pezizomycotina</taxon>
        <taxon>Sordariomycetes</taxon>
        <taxon>Hypocreomycetidae</taxon>
        <taxon>Hypocreales</taxon>
        <taxon>Ophiocordycipitaceae</taxon>
        <taxon>Hirsutella</taxon>
    </lineage>
</organism>
<dbReference type="Proteomes" id="UP000824596">
    <property type="component" value="Unassembled WGS sequence"/>
</dbReference>
<dbReference type="EMBL" id="JAIZPD010000002">
    <property type="protein sequence ID" value="KAH0966200.1"/>
    <property type="molecule type" value="Genomic_DNA"/>
</dbReference>
<dbReference type="RefSeq" id="XP_044723713.1">
    <property type="nucleotide sequence ID" value="XM_044860080.1"/>
</dbReference>